<organism evidence="1 2">
    <name type="scientific">Eumeta variegata</name>
    <name type="common">Bagworm moth</name>
    <name type="synonym">Eumeta japonica</name>
    <dbReference type="NCBI Taxonomy" id="151549"/>
    <lineage>
        <taxon>Eukaryota</taxon>
        <taxon>Metazoa</taxon>
        <taxon>Ecdysozoa</taxon>
        <taxon>Arthropoda</taxon>
        <taxon>Hexapoda</taxon>
        <taxon>Insecta</taxon>
        <taxon>Pterygota</taxon>
        <taxon>Neoptera</taxon>
        <taxon>Endopterygota</taxon>
        <taxon>Lepidoptera</taxon>
        <taxon>Glossata</taxon>
        <taxon>Ditrysia</taxon>
        <taxon>Tineoidea</taxon>
        <taxon>Psychidae</taxon>
        <taxon>Oiketicinae</taxon>
        <taxon>Eumeta</taxon>
    </lineage>
</organism>
<reference evidence="1 2" key="1">
    <citation type="journal article" date="2019" name="Commun. Biol.">
        <title>The bagworm genome reveals a unique fibroin gene that provides high tensile strength.</title>
        <authorList>
            <person name="Kono N."/>
            <person name="Nakamura H."/>
            <person name="Ohtoshi R."/>
            <person name="Tomita M."/>
            <person name="Numata K."/>
            <person name="Arakawa K."/>
        </authorList>
    </citation>
    <scope>NUCLEOTIDE SEQUENCE [LARGE SCALE GENOMIC DNA]</scope>
</reference>
<keyword evidence="2" id="KW-1185">Reference proteome</keyword>
<evidence type="ECO:0000313" key="2">
    <source>
        <dbReference type="Proteomes" id="UP000299102"/>
    </source>
</evidence>
<sequence>MPLSMRAVPCYFYFELGGLEVKTYMLVRCGSGLARHRYYKRSDSVRDRRLNVLFEARSAWFNLSKMKNSLANRSTAGMRALCRHLFRDTEPSLLLLLLPNPLSAHIDIEQPHSFGPQENVLYAFHLNVSYDINPLTVPLRAASTSNGRGLWDTKTNVA</sequence>
<dbReference type="EMBL" id="BGZK01000024">
    <property type="protein sequence ID" value="GBP06910.1"/>
    <property type="molecule type" value="Genomic_DNA"/>
</dbReference>
<accession>A0A4C1T053</accession>
<dbReference type="Proteomes" id="UP000299102">
    <property type="component" value="Unassembled WGS sequence"/>
</dbReference>
<name>A0A4C1T053_EUMVA</name>
<gene>
    <name evidence="1" type="ORF">EVAR_4363_1</name>
</gene>
<evidence type="ECO:0000313" key="1">
    <source>
        <dbReference type="EMBL" id="GBP06910.1"/>
    </source>
</evidence>
<protein>
    <submittedName>
        <fullName evidence="1">Uncharacterized protein</fullName>
    </submittedName>
</protein>
<dbReference type="AlphaFoldDB" id="A0A4C1T053"/>
<comment type="caution">
    <text evidence="1">The sequence shown here is derived from an EMBL/GenBank/DDBJ whole genome shotgun (WGS) entry which is preliminary data.</text>
</comment>
<proteinExistence type="predicted"/>